<sequence>MLQLSDFRTACPNALSAALAHEVYKDLWKDDKPNNLKPLYDDELKDLLISAEEDKKIYLPVLYTKDIDFKLIQKLQKKLSRSSIFLAIVDNTGNILYYEIRQEEFDDQPSTSASTSKRKLPPD</sequence>
<dbReference type="FunCoup" id="A0A0Q9X0Y1">
    <property type="interactions" value="14"/>
</dbReference>
<dbReference type="Proteomes" id="UP000007798">
    <property type="component" value="Unassembled WGS sequence"/>
</dbReference>
<comment type="similarity">
    <text evidence="1">Belongs to the SEN15 family.</text>
</comment>
<name>A0A0Q9X0Y1_DROWI</name>
<protein>
    <recommendedName>
        <fullName evidence="3">tRNA-splicing endonuclease subunit Sen15 domain-containing protein</fullName>
    </recommendedName>
</protein>
<dbReference type="Pfam" id="PF09631">
    <property type="entry name" value="Sen15"/>
    <property type="match status" value="1"/>
</dbReference>
<evidence type="ECO:0000313" key="4">
    <source>
        <dbReference type="EMBL" id="KRF99155.1"/>
    </source>
</evidence>
<dbReference type="Gene3D" id="3.40.1350.10">
    <property type="match status" value="1"/>
</dbReference>
<dbReference type="GO" id="GO:0003676">
    <property type="term" value="F:nucleic acid binding"/>
    <property type="evidence" value="ECO:0007669"/>
    <property type="project" value="InterPro"/>
</dbReference>
<dbReference type="EMBL" id="CH964154">
    <property type="protein sequence ID" value="KRF99155.1"/>
    <property type="molecule type" value="Genomic_DNA"/>
</dbReference>
<dbReference type="SUPFAM" id="SSF53032">
    <property type="entry name" value="tRNA-intron endonuclease catalytic domain-like"/>
    <property type="match status" value="1"/>
</dbReference>
<gene>
    <name evidence="4" type="primary">Dwil\GK27132</name>
    <name evidence="4" type="ORF">Dwil_GK27132</name>
</gene>
<dbReference type="InterPro" id="IPR018593">
    <property type="entry name" value="tRNA-endonuc_su_Sen15"/>
</dbReference>
<dbReference type="InParanoid" id="A0A0Q9X0Y1"/>
<keyword evidence="2" id="KW-0819">tRNA processing</keyword>
<evidence type="ECO:0000256" key="2">
    <source>
        <dbReference type="ARBA" id="ARBA00022694"/>
    </source>
</evidence>
<dbReference type="STRING" id="7260.A0A0Q9X0Y1"/>
<evidence type="ECO:0000313" key="5">
    <source>
        <dbReference type="Proteomes" id="UP000007798"/>
    </source>
</evidence>
<dbReference type="GO" id="GO:0006388">
    <property type="term" value="P:tRNA splicing, via endonucleolytic cleavage and ligation"/>
    <property type="evidence" value="ECO:0007669"/>
    <property type="project" value="InterPro"/>
</dbReference>
<proteinExistence type="inferred from homology"/>
<dbReference type="InterPro" id="IPR036167">
    <property type="entry name" value="tRNA_intron_Endo_cat-like_sf"/>
</dbReference>
<dbReference type="KEGG" id="dwi:26529134"/>
<feature type="domain" description="tRNA-splicing endonuclease subunit Sen15" evidence="3">
    <location>
        <begin position="23"/>
        <end position="101"/>
    </location>
</feature>
<evidence type="ECO:0000256" key="1">
    <source>
        <dbReference type="ARBA" id="ARBA00006091"/>
    </source>
</evidence>
<dbReference type="AlphaFoldDB" id="A0A0Q9X0Y1"/>
<dbReference type="OrthoDB" id="10002170at2759"/>
<accession>A0A0Q9X0Y1</accession>
<dbReference type="GO" id="GO:0005634">
    <property type="term" value="C:nucleus"/>
    <property type="evidence" value="ECO:0007669"/>
    <property type="project" value="UniProtKB-ARBA"/>
</dbReference>
<dbReference type="InterPro" id="IPR011856">
    <property type="entry name" value="tRNA_endonuc-like_dom_sf"/>
</dbReference>
<reference evidence="4 5" key="1">
    <citation type="journal article" date="2007" name="Nature">
        <title>Evolution of genes and genomes on the Drosophila phylogeny.</title>
        <authorList>
            <consortium name="Drosophila 12 Genomes Consortium"/>
            <person name="Clark A.G."/>
            <person name="Eisen M.B."/>
            <person name="Smith D.R."/>
            <person name="Bergman C.M."/>
            <person name="Oliver B."/>
            <person name="Markow T.A."/>
            <person name="Kaufman T.C."/>
            <person name="Kellis M."/>
            <person name="Gelbart W."/>
            <person name="Iyer V.N."/>
            <person name="Pollard D.A."/>
            <person name="Sackton T.B."/>
            <person name="Larracuente A.M."/>
            <person name="Singh N.D."/>
            <person name="Abad J.P."/>
            <person name="Abt D.N."/>
            <person name="Adryan B."/>
            <person name="Aguade M."/>
            <person name="Akashi H."/>
            <person name="Anderson W.W."/>
            <person name="Aquadro C.F."/>
            <person name="Ardell D.H."/>
            <person name="Arguello R."/>
            <person name="Artieri C.G."/>
            <person name="Barbash D.A."/>
            <person name="Barker D."/>
            <person name="Barsanti P."/>
            <person name="Batterham P."/>
            <person name="Batzoglou S."/>
            <person name="Begun D."/>
            <person name="Bhutkar A."/>
            <person name="Blanco E."/>
            <person name="Bosak S.A."/>
            <person name="Bradley R.K."/>
            <person name="Brand A.D."/>
            <person name="Brent M.R."/>
            <person name="Brooks A.N."/>
            <person name="Brown R.H."/>
            <person name="Butlin R.K."/>
            <person name="Caggese C."/>
            <person name="Calvi B.R."/>
            <person name="Bernardo de Carvalho A."/>
            <person name="Caspi A."/>
            <person name="Castrezana S."/>
            <person name="Celniker S.E."/>
            <person name="Chang J.L."/>
            <person name="Chapple C."/>
            <person name="Chatterji S."/>
            <person name="Chinwalla A."/>
            <person name="Civetta A."/>
            <person name="Clifton S.W."/>
            <person name="Comeron J.M."/>
            <person name="Costello J.C."/>
            <person name="Coyne J.A."/>
            <person name="Daub J."/>
            <person name="David R.G."/>
            <person name="Delcher A.L."/>
            <person name="Delehaunty K."/>
            <person name="Do C.B."/>
            <person name="Ebling H."/>
            <person name="Edwards K."/>
            <person name="Eickbush T."/>
            <person name="Evans J.D."/>
            <person name="Filipski A."/>
            <person name="Findeiss S."/>
            <person name="Freyhult E."/>
            <person name="Fulton L."/>
            <person name="Fulton R."/>
            <person name="Garcia A.C."/>
            <person name="Gardiner A."/>
            <person name="Garfield D.A."/>
            <person name="Garvin B.E."/>
            <person name="Gibson G."/>
            <person name="Gilbert D."/>
            <person name="Gnerre S."/>
            <person name="Godfrey J."/>
            <person name="Good R."/>
            <person name="Gotea V."/>
            <person name="Gravely B."/>
            <person name="Greenberg A.J."/>
            <person name="Griffiths-Jones S."/>
            <person name="Gross S."/>
            <person name="Guigo R."/>
            <person name="Gustafson E.A."/>
            <person name="Haerty W."/>
            <person name="Hahn M.W."/>
            <person name="Halligan D.L."/>
            <person name="Halpern A.L."/>
            <person name="Halter G.M."/>
            <person name="Han M.V."/>
            <person name="Heger A."/>
            <person name="Hillier L."/>
            <person name="Hinrichs A.S."/>
            <person name="Holmes I."/>
            <person name="Hoskins R.A."/>
            <person name="Hubisz M.J."/>
            <person name="Hultmark D."/>
            <person name="Huntley M.A."/>
            <person name="Jaffe D.B."/>
            <person name="Jagadeeshan S."/>
            <person name="Jeck W.R."/>
            <person name="Johnson J."/>
            <person name="Jones C.D."/>
            <person name="Jordan W.C."/>
            <person name="Karpen G.H."/>
            <person name="Kataoka E."/>
            <person name="Keightley P.D."/>
            <person name="Kheradpour P."/>
            <person name="Kirkness E.F."/>
            <person name="Koerich L.B."/>
            <person name="Kristiansen K."/>
            <person name="Kudrna D."/>
            <person name="Kulathinal R.J."/>
            <person name="Kumar S."/>
            <person name="Kwok R."/>
            <person name="Lander E."/>
            <person name="Langley C.H."/>
            <person name="Lapoint R."/>
            <person name="Lazzaro B.P."/>
            <person name="Lee S.J."/>
            <person name="Levesque L."/>
            <person name="Li R."/>
            <person name="Lin C.F."/>
            <person name="Lin M.F."/>
            <person name="Lindblad-Toh K."/>
            <person name="Llopart A."/>
            <person name="Long M."/>
            <person name="Low L."/>
            <person name="Lozovsky E."/>
            <person name="Lu J."/>
            <person name="Luo M."/>
            <person name="Machado C.A."/>
            <person name="Makalowski W."/>
            <person name="Marzo M."/>
            <person name="Matsuda M."/>
            <person name="Matzkin L."/>
            <person name="McAllister B."/>
            <person name="McBride C.S."/>
            <person name="McKernan B."/>
            <person name="McKernan K."/>
            <person name="Mendez-Lago M."/>
            <person name="Minx P."/>
            <person name="Mollenhauer M.U."/>
            <person name="Montooth K."/>
            <person name="Mount S.M."/>
            <person name="Mu X."/>
            <person name="Myers E."/>
            <person name="Negre B."/>
            <person name="Newfeld S."/>
            <person name="Nielsen R."/>
            <person name="Noor M.A."/>
            <person name="O'Grady P."/>
            <person name="Pachter L."/>
            <person name="Papaceit M."/>
            <person name="Parisi M.J."/>
            <person name="Parisi M."/>
            <person name="Parts L."/>
            <person name="Pedersen J.S."/>
            <person name="Pesole G."/>
            <person name="Phillippy A.M."/>
            <person name="Ponting C.P."/>
            <person name="Pop M."/>
            <person name="Porcelli D."/>
            <person name="Powell J.R."/>
            <person name="Prohaska S."/>
            <person name="Pruitt K."/>
            <person name="Puig M."/>
            <person name="Quesneville H."/>
            <person name="Ram K.R."/>
            <person name="Rand D."/>
            <person name="Rasmussen M.D."/>
            <person name="Reed L.K."/>
            <person name="Reenan R."/>
            <person name="Reily A."/>
            <person name="Remington K.A."/>
            <person name="Rieger T.T."/>
            <person name="Ritchie M.G."/>
            <person name="Robin C."/>
            <person name="Rogers Y.H."/>
            <person name="Rohde C."/>
            <person name="Rozas J."/>
            <person name="Rubenfield M.J."/>
            <person name="Ruiz A."/>
            <person name="Russo S."/>
            <person name="Salzberg S.L."/>
            <person name="Sanchez-Gracia A."/>
            <person name="Saranga D.J."/>
            <person name="Sato H."/>
            <person name="Schaeffer S.W."/>
            <person name="Schatz M.C."/>
            <person name="Schlenke T."/>
            <person name="Schwartz R."/>
            <person name="Segarra C."/>
            <person name="Singh R.S."/>
            <person name="Sirot L."/>
            <person name="Sirota M."/>
            <person name="Sisneros N.B."/>
            <person name="Smith C.D."/>
            <person name="Smith T.F."/>
            <person name="Spieth J."/>
            <person name="Stage D.E."/>
            <person name="Stark A."/>
            <person name="Stephan W."/>
            <person name="Strausberg R.L."/>
            <person name="Strempel S."/>
            <person name="Sturgill D."/>
            <person name="Sutton G."/>
            <person name="Sutton G.G."/>
            <person name="Tao W."/>
            <person name="Teichmann S."/>
            <person name="Tobari Y.N."/>
            <person name="Tomimura Y."/>
            <person name="Tsolas J.M."/>
            <person name="Valente V.L."/>
            <person name="Venter E."/>
            <person name="Venter J.C."/>
            <person name="Vicario S."/>
            <person name="Vieira F.G."/>
            <person name="Vilella A.J."/>
            <person name="Villasante A."/>
            <person name="Walenz B."/>
            <person name="Wang J."/>
            <person name="Wasserman M."/>
            <person name="Watts T."/>
            <person name="Wilson D."/>
            <person name="Wilson R.K."/>
            <person name="Wing R.A."/>
            <person name="Wolfner M.F."/>
            <person name="Wong A."/>
            <person name="Wong G.K."/>
            <person name="Wu C.I."/>
            <person name="Wu G."/>
            <person name="Yamamoto D."/>
            <person name="Yang H.P."/>
            <person name="Yang S.P."/>
            <person name="Yorke J.A."/>
            <person name="Yoshida K."/>
            <person name="Zdobnov E."/>
            <person name="Zhang P."/>
            <person name="Zhang Y."/>
            <person name="Zimin A.V."/>
            <person name="Baldwin J."/>
            <person name="Abdouelleil A."/>
            <person name="Abdulkadir J."/>
            <person name="Abebe A."/>
            <person name="Abera B."/>
            <person name="Abreu J."/>
            <person name="Acer S.C."/>
            <person name="Aftuck L."/>
            <person name="Alexander A."/>
            <person name="An P."/>
            <person name="Anderson E."/>
            <person name="Anderson S."/>
            <person name="Arachi H."/>
            <person name="Azer M."/>
            <person name="Bachantsang P."/>
            <person name="Barry A."/>
            <person name="Bayul T."/>
            <person name="Berlin A."/>
            <person name="Bessette D."/>
            <person name="Bloom T."/>
            <person name="Blye J."/>
            <person name="Boguslavskiy L."/>
            <person name="Bonnet C."/>
            <person name="Boukhgalter B."/>
            <person name="Bourzgui I."/>
            <person name="Brown A."/>
            <person name="Cahill P."/>
            <person name="Channer S."/>
            <person name="Cheshatsang Y."/>
            <person name="Chuda L."/>
            <person name="Citroen M."/>
            <person name="Collymore A."/>
            <person name="Cooke P."/>
            <person name="Costello M."/>
            <person name="D'Aco K."/>
            <person name="Daza R."/>
            <person name="De Haan G."/>
            <person name="DeGray S."/>
            <person name="DeMaso C."/>
            <person name="Dhargay N."/>
            <person name="Dooley K."/>
            <person name="Dooley E."/>
            <person name="Doricent M."/>
            <person name="Dorje P."/>
            <person name="Dorjee K."/>
            <person name="Dupes A."/>
            <person name="Elong R."/>
            <person name="Falk J."/>
            <person name="Farina A."/>
            <person name="Faro S."/>
            <person name="Ferguson D."/>
            <person name="Fisher S."/>
            <person name="Foley C.D."/>
            <person name="Franke A."/>
            <person name="Friedrich D."/>
            <person name="Gadbois L."/>
            <person name="Gearin G."/>
            <person name="Gearin C.R."/>
            <person name="Giannoukos G."/>
            <person name="Goode T."/>
            <person name="Graham J."/>
            <person name="Grandbois E."/>
            <person name="Grewal S."/>
            <person name="Gyaltsen K."/>
            <person name="Hafez N."/>
            <person name="Hagos B."/>
            <person name="Hall J."/>
            <person name="Henson C."/>
            <person name="Hollinger A."/>
            <person name="Honan T."/>
            <person name="Huard M.D."/>
            <person name="Hughes L."/>
            <person name="Hurhula B."/>
            <person name="Husby M.E."/>
            <person name="Kamat A."/>
            <person name="Kanga B."/>
            <person name="Kashin S."/>
            <person name="Khazanovich D."/>
            <person name="Kisner P."/>
            <person name="Lance K."/>
            <person name="Lara M."/>
            <person name="Lee W."/>
            <person name="Lennon N."/>
            <person name="Letendre F."/>
            <person name="LeVine R."/>
            <person name="Lipovsky A."/>
            <person name="Liu X."/>
            <person name="Liu J."/>
            <person name="Liu S."/>
            <person name="Lokyitsang T."/>
            <person name="Lokyitsang Y."/>
            <person name="Lubonja R."/>
            <person name="Lui A."/>
            <person name="MacDonald P."/>
            <person name="Magnisalis V."/>
            <person name="Maru K."/>
            <person name="Matthews C."/>
            <person name="McCusker W."/>
            <person name="McDonough S."/>
            <person name="Mehta T."/>
            <person name="Meldrim J."/>
            <person name="Meneus L."/>
            <person name="Mihai O."/>
            <person name="Mihalev A."/>
            <person name="Mihova T."/>
            <person name="Mittelman R."/>
            <person name="Mlenga V."/>
            <person name="Montmayeur A."/>
            <person name="Mulrain L."/>
            <person name="Navidi A."/>
            <person name="Naylor J."/>
            <person name="Negash T."/>
            <person name="Nguyen T."/>
            <person name="Nguyen N."/>
            <person name="Nicol R."/>
            <person name="Norbu C."/>
            <person name="Norbu N."/>
            <person name="Novod N."/>
            <person name="O'Neill B."/>
            <person name="Osman S."/>
            <person name="Markiewicz E."/>
            <person name="Oyono O.L."/>
            <person name="Patti C."/>
            <person name="Phunkhang P."/>
            <person name="Pierre F."/>
            <person name="Priest M."/>
            <person name="Raghuraman S."/>
            <person name="Rege F."/>
            <person name="Reyes R."/>
            <person name="Rise C."/>
            <person name="Rogov P."/>
            <person name="Ross K."/>
            <person name="Ryan E."/>
            <person name="Settipalli S."/>
            <person name="Shea T."/>
            <person name="Sherpa N."/>
            <person name="Shi L."/>
            <person name="Shih D."/>
            <person name="Sparrow T."/>
            <person name="Spaulding J."/>
            <person name="Stalker J."/>
            <person name="Stange-Thomann N."/>
            <person name="Stavropoulos S."/>
            <person name="Stone C."/>
            <person name="Strader C."/>
            <person name="Tesfaye S."/>
            <person name="Thomson T."/>
            <person name="Thoulutsang Y."/>
            <person name="Thoulutsang D."/>
            <person name="Topham K."/>
            <person name="Topping I."/>
            <person name="Tsamla T."/>
            <person name="Vassiliev H."/>
            <person name="Vo A."/>
            <person name="Wangchuk T."/>
            <person name="Wangdi T."/>
            <person name="Weiand M."/>
            <person name="Wilkinson J."/>
            <person name="Wilson A."/>
            <person name="Yadav S."/>
            <person name="Young G."/>
            <person name="Yu Q."/>
            <person name="Zembek L."/>
            <person name="Zhong D."/>
            <person name="Zimmer A."/>
            <person name="Zwirko Z."/>
            <person name="Jaffe D.B."/>
            <person name="Alvarez P."/>
            <person name="Brockman W."/>
            <person name="Butler J."/>
            <person name="Chin C."/>
            <person name="Gnerre S."/>
            <person name="Grabherr M."/>
            <person name="Kleber M."/>
            <person name="Mauceli E."/>
            <person name="MacCallum I."/>
        </authorList>
    </citation>
    <scope>NUCLEOTIDE SEQUENCE [LARGE SCALE GENOMIC DNA]</scope>
    <source>
        <strain evidence="5">Tucson 14030-0811.24</strain>
    </source>
</reference>
<keyword evidence="5" id="KW-1185">Reference proteome</keyword>
<organism evidence="4 5">
    <name type="scientific">Drosophila willistoni</name>
    <name type="common">Fruit fly</name>
    <dbReference type="NCBI Taxonomy" id="7260"/>
    <lineage>
        <taxon>Eukaryota</taxon>
        <taxon>Metazoa</taxon>
        <taxon>Ecdysozoa</taxon>
        <taxon>Arthropoda</taxon>
        <taxon>Hexapoda</taxon>
        <taxon>Insecta</taxon>
        <taxon>Pterygota</taxon>
        <taxon>Neoptera</taxon>
        <taxon>Endopterygota</taxon>
        <taxon>Diptera</taxon>
        <taxon>Brachycera</taxon>
        <taxon>Muscomorpha</taxon>
        <taxon>Ephydroidea</taxon>
        <taxon>Drosophilidae</taxon>
        <taxon>Drosophila</taxon>
        <taxon>Sophophora</taxon>
    </lineage>
</organism>
<evidence type="ECO:0000259" key="3">
    <source>
        <dbReference type="Pfam" id="PF09631"/>
    </source>
</evidence>